<gene>
    <name evidence="2" type="ORF">P0O24_04500</name>
</gene>
<proteinExistence type="predicted"/>
<keyword evidence="3" id="KW-1185">Reference proteome</keyword>
<protein>
    <submittedName>
        <fullName evidence="2">Uncharacterized protein</fullName>
    </submittedName>
</protein>
<reference evidence="2 3" key="1">
    <citation type="submission" date="2023-03" db="EMBL/GenBank/DDBJ databases">
        <title>Whole genome sequencing of Methanotrichaceae archaeon M04Ac.</title>
        <authorList>
            <person name="Khomyakova M.A."/>
            <person name="Merkel A.Y."/>
            <person name="Slobodkin A.I."/>
        </authorList>
    </citation>
    <scope>NUCLEOTIDE SEQUENCE [LARGE SCALE GENOMIC DNA]</scope>
    <source>
        <strain evidence="2 3">M04Ac</strain>
    </source>
</reference>
<accession>A0ABT5XDQ6</accession>
<dbReference type="EMBL" id="JARFPL010000010">
    <property type="protein sequence ID" value="MDF0592839.1"/>
    <property type="molecule type" value="Genomic_DNA"/>
</dbReference>
<evidence type="ECO:0000256" key="1">
    <source>
        <dbReference type="SAM" id="MobiDB-lite"/>
    </source>
</evidence>
<feature type="region of interest" description="Disordered" evidence="1">
    <location>
        <begin position="42"/>
        <end position="72"/>
    </location>
</feature>
<organism evidence="2 3">
    <name type="scientific">Candidatus Methanocrinis alkalitolerans</name>
    <dbReference type="NCBI Taxonomy" id="3033395"/>
    <lineage>
        <taxon>Archaea</taxon>
        <taxon>Methanobacteriati</taxon>
        <taxon>Methanobacteriota</taxon>
        <taxon>Stenosarchaea group</taxon>
        <taxon>Methanomicrobia</taxon>
        <taxon>Methanotrichales</taxon>
        <taxon>Methanotrichaceae</taxon>
        <taxon>Methanocrinis</taxon>
    </lineage>
</organism>
<comment type="caution">
    <text evidence="2">The sequence shown here is derived from an EMBL/GenBank/DDBJ whole genome shotgun (WGS) entry which is preliminary data.</text>
</comment>
<sequence length="72" mass="7140">MVDLDVISPRGESSARVASFLSLPIGSGGKIAADMGLGGDIEGLNSGGLDPRPQPLGIHGPLDGDRSGGDGR</sequence>
<evidence type="ECO:0000313" key="2">
    <source>
        <dbReference type="EMBL" id="MDF0592839.1"/>
    </source>
</evidence>
<evidence type="ECO:0000313" key="3">
    <source>
        <dbReference type="Proteomes" id="UP001215956"/>
    </source>
</evidence>
<feature type="compositionally biased region" description="Basic and acidic residues" evidence="1">
    <location>
        <begin position="62"/>
        <end position="72"/>
    </location>
</feature>
<dbReference type="Proteomes" id="UP001215956">
    <property type="component" value="Unassembled WGS sequence"/>
</dbReference>
<name>A0ABT5XDQ6_9EURY</name>